<sequence>MTMLPLLLALQAAAPAAAPPERISILVPVADQRCTRGRVDGEVVVCAEAPPDQSLPLPAEAAPIGPAAVNPDRSGLGALRAEASPCGATQRGCTTGVNLFGLGTALVRGVQKLVAPGSCCEEAGEATDPGRLVHDVVGAFRGKKPKRDAVAIDLDEPDMTGRVRP</sequence>
<evidence type="ECO:0000313" key="1">
    <source>
        <dbReference type="EMBL" id="MBW6529991.1"/>
    </source>
</evidence>
<keyword evidence="2" id="KW-1185">Reference proteome</keyword>
<dbReference type="EMBL" id="JAHXZN010000001">
    <property type="protein sequence ID" value="MBW6529991.1"/>
    <property type="molecule type" value="Genomic_DNA"/>
</dbReference>
<dbReference type="Proteomes" id="UP000759103">
    <property type="component" value="Unassembled WGS sequence"/>
</dbReference>
<gene>
    <name evidence="1" type="ORF">KZ820_04530</name>
</gene>
<comment type="caution">
    <text evidence="1">The sequence shown here is derived from an EMBL/GenBank/DDBJ whole genome shotgun (WGS) entry which is preliminary data.</text>
</comment>
<name>A0ABS7BK54_9SPHN</name>
<dbReference type="RefSeq" id="WP_219747437.1">
    <property type="nucleotide sequence ID" value="NZ_JAHXZN010000001.1"/>
</dbReference>
<organism evidence="1 2">
    <name type="scientific">Sphingomonas citri</name>
    <dbReference type="NCBI Taxonomy" id="2862499"/>
    <lineage>
        <taxon>Bacteria</taxon>
        <taxon>Pseudomonadati</taxon>
        <taxon>Pseudomonadota</taxon>
        <taxon>Alphaproteobacteria</taxon>
        <taxon>Sphingomonadales</taxon>
        <taxon>Sphingomonadaceae</taxon>
        <taxon>Sphingomonas</taxon>
    </lineage>
</organism>
<evidence type="ECO:0000313" key="2">
    <source>
        <dbReference type="Proteomes" id="UP000759103"/>
    </source>
</evidence>
<protein>
    <submittedName>
        <fullName evidence="1">Uncharacterized protein</fullName>
    </submittedName>
</protein>
<reference evidence="1 2" key="1">
    <citation type="submission" date="2021-07" db="EMBL/GenBank/DDBJ databases">
        <title>Sphingomonas sp.</title>
        <authorList>
            <person name="Feng G."/>
            <person name="Li J."/>
            <person name="Pan M."/>
        </authorList>
    </citation>
    <scope>NUCLEOTIDE SEQUENCE [LARGE SCALE GENOMIC DNA]</scope>
    <source>
        <strain evidence="1 2">RRHST34</strain>
    </source>
</reference>
<proteinExistence type="predicted"/>
<accession>A0ABS7BK54</accession>